<dbReference type="Proteomes" id="UP000280395">
    <property type="component" value="Unassembled WGS sequence"/>
</dbReference>
<evidence type="ECO:0000313" key="1">
    <source>
        <dbReference type="EMBL" id="RMU66218.1"/>
    </source>
</evidence>
<dbReference type="AlphaFoldDB" id="A0A3M5W814"/>
<name>A0A3M5W814_PSESX</name>
<evidence type="ECO:0000313" key="2">
    <source>
        <dbReference type="Proteomes" id="UP000280395"/>
    </source>
</evidence>
<reference evidence="1 2" key="1">
    <citation type="submission" date="2018-08" db="EMBL/GenBank/DDBJ databases">
        <title>Recombination of ecologically and evolutionarily significant loci maintains genetic cohesion in the Pseudomonas syringae species complex.</title>
        <authorList>
            <person name="Dillon M."/>
            <person name="Thakur S."/>
            <person name="Almeida R.N.D."/>
            <person name="Weir B.S."/>
            <person name="Guttman D.S."/>
        </authorList>
    </citation>
    <scope>NUCLEOTIDE SEQUENCE [LARGE SCALE GENOMIC DNA]</scope>
    <source>
        <strain evidence="1 2">ICMP 14479</strain>
    </source>
</reference>
<dbReference type="SUPFAM" id="SSF51556">
    <property type="entry name" value="Metallo-dependent hydrolases"/>
    <property type="match status" value="1"/>
</dbReference>
<dbReference type="Gene3D" id="3.20.20.140">
    <property type="entry name" value="Metal-dependent hydrolases"/>
    <property type="match status" value="1"/>
</dbReference>
<sequence length="47" mass="5312">MFGTDLPSTRAPRPFQADDIELLIDALGEKDAQRAMWDNAASFYRLP</sequence>
<proteinExistence type="predicted"/>
<protein>
    <recommendedName>
        <fullName evidence="3">Amidohydrolase-related domain-containing protein</fullName>
    </recommendedName>
</protein>
<comment type="caution">
    <text evidence="1">The sequence shown here is derived from an EMBL/GenBank/DDBJ whole genome shotgun (WGS) entry which is preliminary data.</text>
</comment>
<gene>
    <name evidence="1" type="ORF">ALP29_200457</name>
</gene>
<evidence type="ECO:0008006" key="3">
    <source>
        <dbReference type="Google" id="ProtNLM"/>
    </source>
</evidence>
<dbReference type="EMBL" id="RBUA01000098">
    <property type="protein sequence ID" value="RMU66218.1"/>
    <property type="molecule type" value="Genomic_DNA"/>
</dbReference>
<accession>A0A3M5W814</accession>
<dbReference type="InterPro" id="IPR032466">
    <property type="entry name" value="Metal_Hydrolase"/>
</dbReference>
<organism evidence="1 2">
    <name type="scientific">Pseudomonas syringae pv. avii</name>
    <dbReference type="NCBI Taxonomy" id="663959"/>
    <lineage>
        <taxon>Bacteria</taxon>
        <taxon>Pseudomonadati</taxon>
        <taxon>Pseudomonadota</taxon>
        <taxon>Gammaproteobacteria</taxon>
        <taxon>Pseudomonadales</taxon>
        <taxon>Pseudomonadaceae</taxon>
        <taxon>Pseudomonas</taxon>
        <taxon>Pseudomonas syringae</taxon>
    </lineage>
</organism>